<dbReference type="SUPFAM" id="SSF51735">
    <property type="entry name" value="NAD(P)-binding Rossmann-fold domains"/>
    <property type="match status" value="1"/>
</dbReference>
<dbReference type="Proteomes" id="UP000034112">
    <property type="component" value="Unassembled WGS sequence"/>
</dbReference>
<comment type="caution">
    <text evidence="1">The sequence shown here is derived from an EMBL/GenBank/DDBJ whole genome shotgun (WGS) entry which is preliminary data.</text>
</comment>
<name>A0A0F9X1Q1_TRIHA</name>
<gene>
    <name evidence="1" type="ORF">THAR02_09290</name>
</gene>
<reference evidence="2" key="1">
    <citation type="journal article" date="2015" name="Genome Announc.">
        <title>Draft whole-genome sequence of the biocontrol agent Trichoderma harzianum T6776.</title>
        <authorList>
            <person name="Baroncelli R."/>
            <person name="Piaggeschi G."/>
            <person name="Fiorini L."/>
            <person name="Bertolini E."/>
            <person name="Zapparata A."/>
            <person name="Pe M.E."/>
            <person name="Sarrocco S."/>
            <person name="Vannacci G."/>
        </authorList>
    </citation>
    <scope>NUCLEOTIDE SEQUENCE [LARGE SCALE GENOMIC DNA]</scope>
    <source>
        <strain evidence="2">T6776</strain>
    </source>
</reference>
<dbReference type="OrthoDB" id="9975943at2759"/>
<dbReference type="EMBL" id="JOKZ01000403">
    <property type="protein sequence ID" value="KKO98614.1"/>
    <property type="molecule type" value="Genomic_DNA"/>
</dbReference>
<accession>A0A0F9X1Q1</accession>
<dbReference type="Gene3D" id="3.40.50.720">
    <property type="entry name" value="NAD(P)-binding Rossmann-like Domain"/>
    <property type="match status" value="1"/>
</dbReference>
<evidence type="ECO:0000313" key="1">
    <source>
        <dbReference type="EMBL" id="KKO98614.1"/>
    </source>
</evidence>
<evidence type="ECO:0000313" key="2">
    <source>
        <dbReference type="Proteomes" id="UP000034112"/>
    </source>
</evidence>
<dbReference type="PANTHER" id="PTHR14097:SF8">
    <property type="entry name" value="NAD(P)-BINDING DOMAIN-CONTAINING PROTEIN"/>
    <property type="match status" value="1"/>
</dbReference>
<sequence>MHIILTGATGLVGSGVLDAMIKYERITKISILSRKPVPMADDAKDPRINVIIHKDFEQYDASVLEKLKDAHGCVWALGISQSKVSKDEYIKITKDYTLAAARAFSTLSTSQDKPFRFVYVSGEGATQEPGHFTAIFARTKGETEVGLATMSNDLRTMRAYSVRLGGVDASQHDAIKQYIPDPGAMYRAMGSTLYPALRSLMPSALAPTDITGDCLCKMAMGELDDKIEGPGAFNTGLAWTLNNKAMRRVAGR</sequence>
<dbReference type="AlphaFoldDB" id="A0A0F9X1Q1"/>
<proteinExistence type="predicted"/>
<protein>
    <submittedName>
        <fullName evidence="1">Nucleoside-diphosphate-sugar epimerase</fullName>
    </submittedName>
</protein>
<dbReference type="PANTHER" id="PTHR14097">
    <property type="entry name" value="OXIDOREDUCTASE HTATIP2"/>
    <property type="match status" value="1"/>
</dbReference>
<dbReference type="OMA" id="AMGKYDK"/>
<organism evidence="1 2">
    <name type="scientific">Trichoderma harzianum</name>
    <name type="common">Hypocrea lixii</name>
    <dbReference type="NCBI Taxonomy" id="5544"/>
    <lineage>
        <taxon>Eukaryota</taxon>
        <taxon>Fungi</taxon>
        <taxon>Dikarya</taxon>
        <taxon>Ascomycota</taxon>
        <taxon>Pezizomycotina</taxon>
        <taxon>Sordariomycetes</taxon>
        <taxon>Hypocreomycetidae</taxon>
        <taxon>Hypocreales</taxon>
        <taxon>Hypocreaceae</taxon>
        <taxon>Trichoderma</taxon>
    </lineage>
</organism>
<dbReference type="InterPro" id="IPR036291">
    <property type="entry name" value="NAD(P)-bd_dom_sf"/>
</dbReference>